<feature type="signal peptide" evidence="5">
    <location>
        <begin position="1"/>
        <end position="17"/>
    </location>
</feature>
<keyword evidence="2 4" id="KW-0479">Metal-binding</keyword>
<comment type="similarity">
    <text evidence="1">Belongs to the bacterial solute-binding protein ModA family.</text>
</comment>
<dbReference type="EMBL" id="JAJVKT010000008">
    <property type="protein sequence ID" value="MCE7508647.1"/>
    <property type="molecule type" value="Genomic_DNA"/>
</dbReference>
<proteinExistence type="inferred from homology"/>
<dbReference type="GO" id="GO:0046872">
    <property type="term" value="F:metal ion binding"/>
    <property type="evidence" value="ECO:0007669"/>
    <property type="project" value="UniProtKB-KW"/>
</dbReference>
<dbReference type="Pfam" id="PF13531">
    <property type="entry name" value="SBP_bac_11"/>
    <property type="match status" value="1"/>
</dbReference>
<keyword evidence="3 5" id="KW-0732">Signal</keyword>
<accession>A0A9Q3W6D7</accession>
<dbReference type="NCBIfam" id="TIGR01256">
    <property type="entry name" value="modA"/>
    <property type="match status" value="1"/>
</dbReference>
<dbReference type="GO" id="GO:0030973">
    <property type="term" value="F:molybdate ion binding"/>
    <property type="evidence" value="ECO:0007669"/>
    <property type="project" value="InterPro"/>
</dbReference>
<feature type="binding site" evidence="4">
    <location>
        <position position="163"/>
    </location>
    <ligand>
        <name>molybdate</name>
        <dbReference type="ChEBI" id="CHEBI:36264"/>
    </ligand>
</feature>
<dbReference type="CDD" id="cd13539">
    <property type="entry name" value="PBP2_AvModA"/>
    <property type="match status" value="1"/>
</dbReference>
<dbReference type="PANTHER" id="PTHR30632:SF14">
    <property type="entry name" value="TUNGSTATE_MOLYBDATE_CHROMATE-BINDING PROTEIN MODA"/>
    <property type="match status" value="1"/>
</dbReference>
<dbReference type="InterPro" id="IPR050682">
    <property type="entry name" value="ModA/WtpA"/>
</dbReference>
<organism evidence="6 7">
    <name type="scientific">Alloalcanivorax xenomutans</name>
    <dbReference type="NCBI Taxonomy" id="1094342"/>
    <lineage>
        <taxon>Bacteria</taxon>
        <taxon>Pseudomonadati</taxon>
        <taxon>Pseudomonadota</taxon>
        <taxon>Gammaproteobacteria</taxon>
        <taxon>Oceanospirillales</taxon>
        <taxon>Alcanivoracaceae</taxon>
        <taxon>Alloalcanivorax</taxon>
    </lineage>
</organism>
<gene>
    <name evidence="6" type="primary">modA</name>
    <name evidence="6" type="ORF">LZG35_08355</name>
</gene>
<dbReference type="KEGG" id="axe:P40_11795"/>
<evidence type="ECO:0000256" key="2">
    <source>
        <dbReference type="ARBA" id="ARBA00022723"/>
    </source>
</evidence>
<keyword evidence="4" id="KW-0500">Molybdenum</keyword>
<evidence type="ECO:0000256" key="5">
    <source>
        <dbReference type="SAM" id="SignalP"/>
    </source>
</evidence>
<evidence type="ECO:0000313" key="7">
    <source>
        <dbReference type="Proteomes" id="UP001107961"/>
    </source>
</evidence>
<dbReference type="Gene3D" id="3.40.190.10">
    <property type="entry name" value="Periplasmic binding protein-like II"/>
    <property type="match status" value="2"/>
</dbReference>
<dbReference type="PANTHER" id="PTHR30632">
    <property type="entry name" value="MOLYBDATE-BINDING PERIPLASMIC PROTEIN"/>
    <property type="match status" value="1"/>
</dbReference>
<keyword evidence="7" id="KW-1185">Reference proteome</keyword>
<protein>
    <submittedName>
        <fullName evidence="6">Molybdate ABC transporter substrate-binding protein</fullName>
    </submittedName>
</protein>
<evidence type="ECO:0000256" key="4">
    <source>
        <dbReference type="PIRSR" id="PIRSR004846-1"/>
    </source>
</evidence>
<sequence length="242" mass="25846">MFRFACCVLLMALPLLAWPEAPVRVAVAANFAGPMRQLVADYQSRHTGAEVAVSVGSTGKLYAQIRQGAPLDLFLAADEARPRQLEQQQRIVAGSRRTYALGVLALWSREPGLALGAALLNGGELTPLALANARTAPYGAAAEAVLATLALPESVTLVRGENVGQTFQFIQSGAARAGFVALSQVREAGGSLWLPPAESYPPIRQQAVLLDDRPAARAFYDFLFSDAARQRIEAAGYRLETP</sequence>
<dbReference type="RefSeq" id="WP_080531012.1">
    <property type="nucleotide sequence ID" value="NZ_CP012331.1"/>
</dbReference>
<evidence type="ECO:0000256" key="3">
    <source>
        <dbReference type="ARBA" id="ARBA00022729"/>
    </source>
</evidence>
<dbReference type="Proteomes" id="UP001107961">
    <property type="component" value="Unassembled WGS sequence"/>
</dbReference>
<reference evidence="6" key="1">
    <citation type="submission" date="2022-01" db="EMBL/GenBank/DDBJ databases">
        <authorList>
            <person name="Karlyshev A.V."/>
            <person name="Jaspars M."/>
        </authorList>
    </citation>
    <scope>NUCLEOTIDE SEQUENCE</scope>
    <source>
        <strain evidence="6">AGSA3-2</strain>
    </source>
</reference>
<name>A0A9Q3W6D7_9GAMM</name>
<dbReference type="InterPro" id="IPR005950">
    <property type="entry name" value="ModA"/>
</dbReference>
<comment type="caution">
    <text evidence="6">The sequence shown here is derived from an EMBL/GenBank/DDBJ whole genome shotgun (WGS) entry which is preliminary data.</text>
</comment>
<evidence type="ECO:0000313" key="6">
    <source>
        <dbReference type="EMBL" id="MCE7508647.1"/>
    </source>
</evidence>
<dbReference type="AlphaFoldDB" id="A0A9Q3W6D7"/>
<evidence type="ECO:0000256" key="1">
    <source>
        <dbReference type="ARBA" id="ARBA00009175"/>
    </source>
</evidence>
<feature type="binding site" evidence="4">
    <location>
        <position position="58"/>
    </location>
    <ligand>
        <name>molybdate</name>
        <dbReference type="ChEBI" id="CHEBI:36264"/>
    </ligand>
</feature>
<dbReference type="InterPro" id="IPR044084">
    <property type="entry name" value="AvModA-like_subst-bd"/>
</dbReference>
<dbReference type="PIRSF" id="PIRSF004846">
    <property type="entry name" value="ModA"/>
    <property type="match status" value="1"/>
</dbReference>
<dbReference type="SUPFAM" id="SSF53850">
    <property type="entry name" value="Periplasmic binding protein-like II"/>
    <property type="match status" value="1"/>
</dbReference>
<dbReference type="GO" id="GO:0015689">
    <property type="term" value="P:molybdate ion transport"/>
    <property type="evidence" value="ECO:0007669"/>
    <property type="project" value="InterPro"/>
</dbReference>
<feature type="chain" id="PRO_5040112476" evidence="5">
    <location>
        <begin position="18"/>
        <end position="242"/>
    </location>
</feature>